<feature type="domain" description="Metalloprotease TldD/E C-terminal" evidence="1">
    <location>
        <begin position="220"/>
        <end position="438"/>
    </location>
</feature>
<dbReference type="InterPro" id="IPR047657">
    <property type="entry name" value="PmbA"/>
</dbReference>
<reference evidence="3 4" key="1">
    <citation type="submission" date="2019-06" db="EMBL/GenBank/DDBJ databases">
        <title>Genomic insights into carbon and energy metabolism of Deferribacter autotrophicus revealed new metabolic traits in the phylum Deferribacteres.</title>
        <authorList>
            <person name="Slobodkin A.I."/>
            <person name="Slobodkina G.B."/>
            <person name="Allioux M."/>
            <person name="Alain K."/>
            <person name="Jebbar M."/>
            <person name="Shadrin V."/>
            <person name="Kublanov I.V."/>
            <person name="Toshchakov S.V."/>
            <person name="Bonch-Osmolovskaya E.A."/>
        </authorList>
    </citation>
    <scope>NUCLEOTIDE SEQUENCE [LARGE SCALE GENOMIC DNA]</scope>
    <source>
        <strain evidence="3 4">SL50</strain>
    </source>
</reference>
<evidence type="ECO:0000313" key="3">
    <source>
        <dbReference type="EMBL" id="KAA0257419.1"/>
    </source>
</evidence>
<dbReference type="InterPro" id="IPR045569">
    <property type="entry name" value="Metalloprtase-TldD/E_C"/>
</dbReference>
<comment type="caution">
    <text evidence="3">The sequence shown here is derived from an EMBL/GenBank/DDBJ whole genome shotgun (WGS) entry which is preliminary data.</text>
</comment>
<dbReference type="OrthoDB" id="9803618at2"/>
<dbReference type="Gene3D" id="3.30.2290.10">
    <property type="entry name" value="PmbA/TldD superfamily"/>
    <property type="match status" value="1"/>
</dbReference>
<proteinExistence type="predicted"/>
<evidence type="ECO:0000259" key="2">
    <source>
        <dbReference type="Pfam" id="PF19290"/>
    </source>
</evidence>
<dbReference type="PANTHER" id="PTHR43421:SF1">
    <property type="entry name" value="METALLOPROTEASE PMBA"/>
    <property type="match status" value="1"/>
</dbReference>
<dbReference type="EMBL" id="VFJB01000008">
    <property type="protein sequence ID" value="KAA0257419.1"/>
    <property type="molecule type" value="Genomic_DNA"/>
</dbReference>
<dbReference type="AlphaFoldDB" id="A0A5A8F180"/>
<dbReference type="RefSeq" id="WP_149267091.1">
    <property type="nucleotide sequence ID" value="NZ_VFJB01000008.1"/>
</dbReference>
<organism evidence="3 4">
    <name type="scientific">Deferribacter autotrophicus</name>
    <dbReference type="NCBI Taxonomy" id="500465"/>
    <lineage>
        <taxon>Bacteria</taxon>
        <taxon>Pseudomonadati</taxon>
        <taxon>Deferribacterota</taxon>
        <taxon>Deferribacteres</taxon>
        <taxon>Deferribacterales</taxon>
        <taxon>Deferribacteraceae</taxon>
        <taxon>Deferribacter</taxon>
    </lineage>
</organism>
<dbReference type="GO" id="GO:0008237">
    <property type="term" value="F:metallopeptidase activity"/>
    <property type="evidence" value="ECO:0007669"/>
    <property type="project" value="InterPro"/>
</dbReference>
<protein>
    <submittedName>
        <fullName evidence="3">TldD/PmbA family protein</fullName>
    </submittedName>
</protein>
<sequence length="439" mass="49548">MNYLELIEIVKHGYDKINIYVEDAESFKITVKMGEIEDLKTYKSREHYIRVLHDGKLCTYRVSGSNLEVIKESFGKIKGLFDYLKPDKNIDFPKMNKFNENLFIRDEIFEKLDHNKHLTTALEIEANALNYSNYIKNVRHTTFSSTLEKIYIINSDGDVVSQESTYFSGSTYVVADNGKDSQSGYDFSVTRFYDDFDYNLVGVRAAESAVRLLNAKKLNSGKYYLVFENTVMAEFLDLIADLVNAENIIKNKSFLKEKLGKKIASSVLTIYDDTKLERGVGSYYFDDEGVVGGKTDIISEGELKSYLHNSYTSKKLNTKNTGNASLSSSGKIEISSSNFIVKEGEKELQSEITKYNDVLLITDVMGMHMADPISGEFSVGINGIYYKNGEAVTPFKEMVLTANLKELLENCAVIFNDIRDFGGIITPSVMFDKFPVSGS</sequence>
<dbReference type="InterPro" id="IPR035068">
    <property type="entry name" value="TldD/PmbA_N"/>
</dbReference>
<evidence type="ECO:0000313" key="4">
    <source>
        <dbReference type="Proteomes" id="UP000322876"/>
    </source>
</evidence>
<gene>
    <name evidence="3" type="ORF">FHQ18_10250</name>
</gene>
<dbReference type="Proteomes" id="UP000322876">
    <property type="component" value="Unassembled WGS sequence"/>
</dbReference>
<dbReference type="SUPFAM" id="SSF111283">
    <property type="entry name" value="Putative modulator of DNA gyrase, PmbA/TldD"/>
    <property type="match status" value="1"/>
</dbReference>
<dbReference type="Pfam" id="PF19289">
    <property type="entry name" value="PmbA_TldD_3rd"/>
    <property type="match status" value="1"/>
</dbReference>
<dbReference type="InterPro" id="IPR036059">
    <property type="entry name" value="TldD/PmbA_sf"/>
</dbReference>
<dbReference type="GO" id="GO:0006508">
    <property type="term" value="P:proteolysis"/>
    <property type="evidence" value="ECO:0007669"/>
    <property type="project" value="InterPro"/>
</dbReference>
<dbReference type="InterPro" id="IPR045570">
    <property type="entry name" value="Metalloprtase-TldD/E_cen_dom"/>
</dbReference>
<accession>A0A5A8F180</accession>
<evidence type="ECO:0000259" key="1">
    <source>
        <dbReference type="Pfam" id="PF19289"/>
    </source>
</evidence>
<name>A0A5A8F180_9BACT</name>
<dbReference type="Pfam" id="PF19290">
    <property type="entry name" value="PmbA_TldD_2nd"/>
    <property type="match status" value="1"/>
</dbReference>
<keyword evidence="4" id="KW-1185">Reference proteome</keyword>
<dbReference type="GO" id="GO:0005829">
    <property type="term" value="C:cytosol"/>
    <property type="evidence" value="ECO:0007669"/>
    <property type="project" value="TreeGrafter"/>
</dbReference>
<dbReference type="PANTHER" id="PTHR43421">
    <property type="entry name" value="METALLOPROTEASE PMBA"/>
    <property type="match status" value="1"/>
</dbReference>
<feature type="domain" description="Metalloprotease TldD/E central" evidence="2">
    <location>
        <begin position="118"/>
        <end position="213"/>
    </location>
</feature>